<feature type="transmembrane region" description="Helical" evidence="8">
    <location>
        <begin position="15"/>
        <end position="41"/>
    </location>
</feature>
<evidence type="ECO:0000256" key="7">
    <source>
        <dbReference type="ARBA" id="ARBA00023214"/>
    </source>
</evidence>
<feature type="transmembrane region" description="Helical" evidence="8">
    <location>
        <begin position="157"/>
        <end position="177"/>
    </location>
</feature>
<gene>
    <name evidence="9" type="ORF">KRQ00_003695</name>
</gene>
<evidence type="ECO:0000313" key="9">
    <source>
        <dbReference type="EMBL" id="HBH2621881.1"/>
    </source>
</evidence>
<feature type="transmembrane region" description="Helical" evidence="8">
    <location>
        <begin position="304"/>
        <end position="326"/>
    </location>
</feature>
<dbReference type="EMBL" id="DAEQIJ010000029">
    <property type="protein sequence ID" value="HBH2621881.1"/>
    <property type="molecule type" value="Genomic_DNA"/>
</dbReference>
<sequence length="524" mass="57109">MKKDTSHIIKRAEHFQVILIGEGLMVGAVAGLIVLLYRILLGQAGTWLSQILKFVEGSTIKIIAWFAVLAVLAWIVSKLVDWEPMISGSGIPQLEGEMTGKIKQVWWRVLPTKFIGGFLSLMGGLALGREGPSIQLGAMAGKGISRALDRGKTEEKFLLTCGASAGLSAAFHAPLAGVMFSLEEVHKNFSVSVLISVMTASLTADYISANFLGMESVFQFDIGNVLPQDYYGLIVILGVILGVMGAFYNWFTLYVQSLYKKIPKIGTFGKLLIPFIMAGILGLVMPDVLGSGHNLVEELTSHEYIFGMVVLIFVIRFIFSAVSFGSGAPGGIFFPLLVLGAFIGGIFGMVGVKVFGMNPDYVNNFVLLAMAGYFTAIVRAPLTGIILIFEMTGSVSQMLSLSVISIVAYIVATLMKSKPIYESLLERLLEKNGEPVHKERGEKILDQFSVMFGSPVANKEIQDVQWPENCLLVAIQRGGEEIIPRGKTILRPSDVIVTMTDERDSGAVYDKMENLCKEHTSHIF</sequence>
<dbReference type="PROSITE" id="PS51202">
    <property type="entry name" value="RCK_C"/>
    <property type="match status" value="1"/>
</dbReference>
<evidence type="ECO:0000256" key="4">
    <source>
        <dbReference type="ARBA" id="ARBA00022989"/>
    </source>
</evidence>
<dbReference type="Pfam" id="PF02080">
    <property type="entry name" value="TrkA_C"/>
    <property type="match status" value="1"/>
</dbReference>
<dbReference type="InterPro" id="IPR036721">
    <property type="entry name" value="RCK_C_sf"/>
</dbReference>
<dbReference type="GO" id="GO:0005886">
    <property type="term" value="C:plasma membrane"/>
    <property type="evidence" value="ECO:0007669"/>
    <property type="project" value="TreeGrafter"/>
</dbReference>
<feature type="transmembrane region" description="Helical" evidence="8">
    <location>
        <begin position="230"/>
        <end position="251"/>
    </location>
</feature>
<feature type="transmembrane region" description="Helical" evidence="8">
    <location>
        <begin position="332"/>
        <end position="352"/>
    </location>
</feature>
<comment type="caution">
    <text evidence="9">The sequence shown here is derived from an EMBL/GenBank/DDBJ whole genome shotgun (WGS) entry which is preliminary data.</text>
</comment>
<dbReference type="GO" id="GO:0005247">
    <property type="term" value="F:voltage-gated chloride channel activity"/>
    <property type="evidence" value="ECO:0007669"/>
    <property type="project" value="TreeGrafter"/>
</dbReference>
<evidence type="ECO:0000313" key="10">
    <source>
        <dbReference type="Proteomes" id="UP000879542"/>
    </source>
</evidence>
<reference evidence="9" key="2">
    <citation type="submission" date="2021-06" db="EMBL/GenBank/DDBJ databases">
        <authorList>
            <consortium name="NCBI Pathogen Detection Project"/>
        </authorList>
    </citation>
    <scope>NUCLEOTIDE SEQUENCE</scope>
    <source>
        <strain evidence="9">Clostridioides</strain>
    </source>
</reference>
<dbReference type="Gene3D" id="3.30.70.1450">
    <property type="entry name" value="Regulator of K+ conductance, C-terminal domain"/>
    <property type="match status" value="1"/>
</dbReference>
<dbReference type="InterPro" id="IPR014743">
    <property type="entry name" value="Cl-channel_core"/>
</dbReference>
<keyword evidence="7" id="KW-0868">Chloride</keyword>
<feature type="transmembrane region" description="Helical" evidence="8">
    <location>
        <begin position="364"/>
        <end position="389"/>
    </location>
</feature>
<feature type="transmembrane region" description="Helical" evidence="8">
    <location>
        <begin position="105"/>
        <end position="127"/>
    </location>
</feature>
<evidence type="ECO:0000256" key="8">
    <source>
        <dbReference type="SAM" id="Phobius"/>
    </source>
</evidence>
<dbReference type="AlphaFoldDB" id="A0A9P3WV85"/>
<name>A0A9P3WV85_CLODI</name>
<protein>
    <submittedName>
        <fullName evidence="9">ClC family H(+)/Cl(-) exchange transporter</fullName>
    </submittedName>
</protein>
<accession>A0A9P3WV85</accession>
<reference evidence="9" key="1">
    <citation type="journal article" date="2018" name="Genome Biol.">
        <title>SKESA: strategic k-mer extension for scrupulous assemblies.</title>
        <authorList>
            <person name="Souvorov A."/>
            <person name="Agarwala R."/>
            <person name="Lipman D.J."/>
        </authorList>
    </citation>
    <scope>NUCLEOTIDE SEQUENCE</scope>
    <source>
        <strain evidence="9">Clostridioides</strain>
    </source>
</reference>
<dbReference type="PRINTS" id="PR00762">
    <property type="entry name" value="CLCHANNEL"/>
</dbReference>
<feature type="transmembrane region" description="Helical" evidence="8">
    <location>
        <begin position="395"/>
        <end position="415"/>
    </location>
</feature>
<keyword evidence="6 8" id="KW-0472">Membrane</keyword>
<dbReference type="CDD" id="cd01031">
    <property type="entry name" value="EriC"/>
    <property type="match status" value="1"/>
</dbReference>
<feature type="transmembrane region" description="Helical" evidence="8">
    <location>
        <begin position="271"/>
        <end position="292"/>
    </location>
</feature>
<dbReference type="Gene3D" id="1.10.3080.10">
    <property type="entry name" value="Clc chloride channel"/>
    <property type="match status" value="1"/>
</dbReference>
<evidence type="ECO:0000256" key="2">
    <source>
        <dbReference type="ARBA" id="ARBA00022448"/>
    </source>
</evidence>
<keyword evidence="2" id="KW-0813">Transport</keyword>
<keyword evidence="3 8" id="KW-0812">Transmembrane</keyword>
<dbReference type="GO" id="GO:0008324">
    <property type="term" value="F:monoatomic cation transmembrane transporter activity"/>
    <property type="evidence" value="ECO:0007669"/>
    <property type="project" value="InterPro"/>
</dbReference>
<organism evidence="9 10">
    <name type="scientific">Clostridioides difficile</name>
    <name type="common">Peptoclostridium difficile</name>
    <dbReference type="NCBI Taxonomy" id="1496"/>
    <lineage>
        <taxon>Bacteria</taxon>
        <taxon>Bacillati</taxon>
        <taxon>Bacillota</taxon>
        <taxon>Clostridia</taxon>
        <taxon>Peptostreptococcales</taxon>
        <taxon>Peptostreptococcaceae</taxon>
        <taxon>Clostridioides</taxon>
    </lineage>
</organism>
<dbReference type="GO" id="GO:0006813">
    <property type="term" value="P:potassium ion transport"/>
    <property type="evidence" value="ECO:0007669"/>
    <property type="project" value="InterPro"/>
</dbReference>
<dbReference type="PANTHER" id="PTHR45711">
    <property type="entry name" value="CHLORIDE CHANNEL PROTEIN"/>
    <property type="match status" value="1"/>
</dbReference>
<proteinExistence type="predicted"/>
<dbReference type="RefSeq" id="WP_003429532.1">
    <property type="nucleotide sequence ID" value="NZ_AP025558.1"/>
</dbReference>
<evidence type="ECO:0000256" key="3">
    <source>
        <dbReference type="ARBA" id="ARBA00022692"/>
    </source>
</evidence>
<feature type="transmembrane region" description="Helical" evidence="8">
    <location>
        <begin position="62"/>
        <end position="80"/>
    </location>
</feature>
<comment type="subcellular location">
    <subcellularLocation>
        <location evidence="1">Membrane</location>
        <topology evidence="1">Multi-pass membrane protein</topology>
    </subcellularLocation>
</comment>
<keyword evidence="4 8" id="KW-1133">Transmembrane helix</keyword>
<keyword evidence="5" id="KW-0406">Ion transport</keyword>
<dbReference type="InterPro" id="IPR006037">
    <property type="entry name" value="RCK_C"/>
</dbReference>
<dbReference type="Pfam" id="PF00654">
    <property type="entry name" value="Voltage_CLC"/>
    <property type="match status" value="1"/>
</dbReference>
<dbReference type="SUPFAM" id="SSF116726">
    <property type="entry name" value="TrkA C-terminal domain-like"/>
    <property type="match status" value="1"/>
</dbReference>
<evidence type="ECO:0000256" key="5">
    <source>
        <dbReference type="ARBA" id="ARBA00023065"/>
    </source>
</evidence>
<feature type="transmembrane region" description="Helical" evidence="8">
    <location>
        <begin position="189"/>
        <end position="209"/>
    </location>
</feature>
<dbReference type="Proteomes" id="UP000879542">
    <property type="component" value="Unassembled WGS sequence"/>
</dbReference>
<evidence type="ECO:0000256" key="1">
    <source>
        <dbReference type="ARBA" id="ARBA00004141"/>
    </source>
</evidence>
<dbReference type="SUPFAM" id="SSF81340">
    <property type="entry name" value="Clc chloride channel"/>
    <property type="match status" value="1"/>
</dbReference>
<evidence type="ECO:0000256" key="6">
    <source>
        <dbReference type="ARBA" id="ARBA00023136"/>
    </source>
</evidence>
<dbReference type="PANTHER" id="PTHR45711:SF6">
    <property type="entry name" value="CHLORIDE CHANNEL PROTEIN"/>
    <property type="match status" value="1"/>
</dbReference>
<dbReference type="InterPro" id="IPR001807">
    <property type="entry name" value="ClC"/>
</dbReference>